<dbReference type="InterPro" id="IPR036291">
    <property type="entry name" value="NAD(P)-bd_dom_sf"/>
</dbReference>
<dbReference type="PROSITE" id="PS00061">
    <property type="entry name" value="ADH_SHORT"/>
    <property type="match status" value="1"/>
</dbReference>
<dbReference type="RefSeq" id="WP_208849465.1">
    <property type="nucleotide sequence ID" value="NZ_JAGGDJ010000022.1"/>
</dbReference>
<protein>
    <submittedName>
        <fullName evidence="4">SDR family NAD(P)-dependent oxidoreductase</fullName>
    </submittedName>
</protein>
<proteinExistence type="inferred from homology"/>
<dbReference type="Gene3D" id="3.40.50.720">
    <property type="entry name" value="NAD(P)-binding Rossmann-like Domain"/>
    <property type="match status" value="1"/>
</dbReference>
<dbReference type="EMBL" id="JAGGDJ010000022">
    <property type="protein sequence ID" value="MBO7746716.1"/>
    <property type="molecule type" value="Genomic_DNA"/>
</dbReference>
<dbReference type="CDD" id="cd05233">
    <property type="entry name" value="SDR_c"/>
    <property type="match status" value="1"/>
</dbReference>
<dbReference type="InterPro" id="IPR002347">
    <property type="entry name" value="SDR_fam"/>
</dbReference>
<dbReference type="PRINTS" id="PR00081">
    <property type="entry name" value="GDHRDH"/>
</dbReference>
<evidence type="ECO:0000313" key="5">
    <source>
        <dbReference type="Proteomes" id="UP000670947"/>
    </source>
</evidence>
<dbReference type="PANTHER" id="PTHR42901">
    <property type="entry name" value="ALCOHOL DEHYDROGENASE"/>
    <property type="match status" value="1"/>
</dbReference>
<dbReference type="SUPFAM" id="SSF51735">
    <property type="entry name" value="NAD(P)-binding Rossmann-fold domains"/>
    <property type="match status" value="1"/>
</dbReference>
<keyword evidence="5" id="KW-1185">Reference proteome</keyword>
<evidence type="ECO:0000313" key="4">
    <source>
        <dbReference type="EMBL" id="MBO7746716.1"/>
    </source>
</evidence>
<name>A0ABS3WEF4_9BACL</name>
<dbReference type="Pfam" id="PF00106">
    <property type="entry name" value="adh_short"/>
    <property type="match status" value="1"/>
</dbReference>
<evidence type="ECO:0000256" key="3">
    <source>
        <dbReference type="RuleBase" id="RU000363"/>
    </source>
</evidence>
<evidence type="ECO:0000256" key="1">
    <source>
        <dbReference type="ARBA" id="ARBA00006484"/>
    </source>
</evidence>
<gene>
    <name evidence="4" type="ORF">I8J29_21085</name>
</gene>
<organism evidence="4 5">
    <name type="scientific">Paenibacillus artemisiicola</name>
    <dbReference type="NCBI Taxonomy" id="1172618"/>
    <lineage>
        <taxon>Bacteria</taxon>
        <taxon>Bacillati</taxon>
        <taxon>Bacillota</taxon>
        <taxon>Bacilli</taxon>
        <taxon>Bacillales</taxon>
        <taxon>Paenibacillaceae</taxon>
        <taxon>Paenibacillus</taxon>
    </lineage>
</organism>
<comment type="caution">
    <text evidence="4">The sequence shown here is derived from an EMBL/GenBank/DDBJ whole genome shotgun (WGS) entry which is preliminary data.</text>
</comment>
<comment type="similarity">
    <text evidence="1 3">Belongs to the short-chain dehydrogenases/reductases (SDR) family.</text>
</comment>
<reference evidence="4 5" key="1">
    <citation type="submission" date="2021-03" db="EMBL/GenBank/DDBJ databases">
        <title>Paenibacillus artemisicola MWE-103 whole genome sequence.</title>
        <authorList>
            <person name="Ham Y.J."/>
        </authorList>
    </citation>
    <scope>NUCLEOTIDE SEQUENCE [LARGE SCALE GENOMIC DNA]</scope>
    <source>
        <strain evidence="4 5">MWE-103</strain>
    </source>
</reference>
<dbReference type="PANTHER" id="PTHR42901:SF1">
    <property type="entry name" value="ALCOHOL DEHYDROGENASE"/>
    <property type="match status" value="1"/>
</dbReference>
<dbReference type="Proteomes" id="UP000670947">
    <property type="component" value="Unassembled WGS sequence"/>
</dbReference>
<dbReference type="PRINTS" id="PR00080">
    <property type="entry name" value="SDRFAMILY"/>
</dbReference>
<dbReference type="InterPro" id="IPR020904">
    <property type="entry name" value="Sc_DH/Rdtase_CS"/>
</dbReference>
<accession>A0ABS3WEF4</accession>
<sequence length="262" mass="29148">MNTQGRYTVITGASSGIGYATAKAFAKRKKNIILVARRQSNLNELKRGILQENPDLDIVIKAVDISVNQNAHQLYRELNPYQIETWINNAGFGSYDSVYGQDLEKIEALLRLNVEALTIFSSLYVRDYRDVDGTQLINISSAGGYTIVPTAVIYCATKFFVSAFTEGLAHELKAANAKLQAKVLAPAATKTEFGKVANNTSEYDYDKNFSAYHTGDEIANFLLKLYDSNMTVGRVDREAFEYKLSEPLFDYAGNSKNNQKSS</sequence>
<keyword evidence="2" id="KW-0560">Oxidoreductase</keyword>
<evidence type="ECO:0000256" key="2">
    <source>
        <dbReference type="ARBA" id="ARBA00023002"/>
    </source>
</evidence>